<feature type="domain" description="Chitin-binding type-1" evidence="15">
    <location>
        <begin position="109"/>
        <end position="155"/>
    </location>
</feature>
<dbReference type="SUPFAM" id="SSF51445">
    <property type="entry name" value="(Trans)glycosidases"/>
    <property type="match status" value="1"/>
</dbReference>
<evidence type="ECO:0000256" key="2">
    <source>
        <dbReference type="ARBA" id="ARBA00004613"/>
    </source>
</evidence>
<keyword evidence="5" id="KW-0964">Secreted</keyword>
<protein>
    <recommendedName>
        <fullName evidence="4">chitinase</fullName>
        <ecNumber evidence="4">3.2.1.14</ecNumber>
    </recommendedName>
</protein>
<dbReference type="Gene3D" id="3.10.50.10">
    <property type="match status" value="1"/>
</dbReference>
<keyword evidence="11" id="KW-0624">Polysaccharide degradation</keyword>
<evidence type="ECO:0000256" key="12">
    <source>
        <dbReference type="PROSITE-ProRule" id="PRU00261"/>
    </source>
</evidence>
<dbReference type="PANTHER" id="PTHR11177:SF333">
    <property type="entry name" value="CHITINASE"/>
    <property type="match status" value="1"/>
</dbReference>
<dbReference type="InterPro" id="IPR011583">
    <property type="entry name" value="Chitinase_II/V-like_cat"/>
</dbReference>
<keyword evidence="10 13" id="KW-0326">Glycosidase</keyword>
<feature type="disulfide bond" evidence="12">
    <location>
        <begin position="123"/>
        <end position="135"/>
    </location>
</feature>
<dbReference type="InterPro" id="IPR036861">
    <property type="entry name" value="Endochitinase-like_sf"/>
</dbReference>
<comment type="subcellular location">
    <subcellularLocation>
        <location evidence="2">Secreted</location>
    </subcellularLocation>
</comment>
<keyword evidence="8" id="KW-0146">Chitin degradation</keyword>
<feature type="region of interest" description="Disordered" evidence="14">
    <location>
        <begin position="1100"/>
        <end position="1148"/>
    </location>
</feature>
<keyword evidence="6 12" id="KW-0147">Chitin-binding</keyword>
<comment type="similarity">
    <text evidence="3">Belongs to the glycosyl hydrolase 18 family. Chitinase class V subfamily.</text>
</comment>
<dbReference type="Gene3D" id="3.20.20.80">
    <property type="entry name" value="Glycosidases"/>
    <property type="match status" value="1"/>
</dbReference>
<proteinExistence type="inferred from homology"/>
<evidence type="ECO:0000256" key="13">
    <source>
        <dbReference type="RuleBase" id="RU000489"/>
    </source>
</evidence>
<reference evidence="17 18" key="1">
    <citation type="submission" date="2018-12" db="EMBL/GenBank/DDBJ databases">
        <title>Draft genome sequence of Xylaria grammica IHI A82.</title>
        <authorList>
            <person name="Buettner E."/>
            <person name="Kellner H."/>
        </authorList>
    </citation>
    <scope>NUCLEOTIDE SEQUENCE [LARGE SCALE GENOMIC DNA]</scope>
    <source>
        <strain evidence="17 18">IHI A82</strain>
    </source>
</reference>
<keyword evidence="7 13" id="KW-0378">Hydrolase</keyword>
<dbReference type="InterPro" id="IPR001002">
    <property type="entry name" value="Chitin-bd_1"/>
</dbReference>
<dbReference type="PROSITE" id="PS00026">
    <property type="entry name" value="CHIT_BIND_I_1"/>
    <property type="match status" value="1"/>
</dbReference>
<dbReference type="EMBL" id="RYZI01000102">
    <property type="protein sequence ID" value="RWA10767.1"/>
    <property type="molecule type" value="Genomic_DNA"/>
</dbReference>
<evidence type="ECO:0000256" key="11">
    <source>
        <dbReference type="ARBA" id="ARBA00023326"/>
    </source>
</evidence>
<evidence type="ECO:0000256" key="4">
    <source>
        <dbReference type="ARBA" id="ARBA00012729"/>
    </source>
</evidence>
<dbReference type="PROSITE" id="PS51910">
    <property type="entry name" value="GH18_2"/>
    <property type="match status" value="1"/>
</dbReference>
<evidence type="ECO:0000256" key="9">
    <source>
        <dbReference type="ARBA" id="ARBA00023277"/>
    </source>
</evidence>
<dbReference type="InterPro" id="IPR001579">
    <property type="entry name" value="Glyco_hydro_18_chit_AS"/>
</dbReference>
<dbReference type="PANTHER" id="PTHR11177">
    <property type="entry name" value="CHITINASE"/>
    <property type="match status" value="1"/>
</dbReference>
<dbReference type="CDD" id="cd11618">
    <property type="entry name" value="ChtBD1_1"/>
    <property type="match status" value="1"/>
</dbReference>
<dbReference type="SUPFAM" id="SSF57016">
    <property type="entry name" value="Plant lectins/antimicrobial peptides"/>
    <property type="match status" value="1"/>
</dbReference>
<dbReference type="GO" id="GO:0005576">
    <property type="term" value="C:extracellular region"/>
    <property type="evidence" value="ECO:0007669"/>
    <property type="project" value="UniProtKB-SubCell"/>
</dbReference>
<dbReference type="GO" id="GO:0008843">
    <property type="term" value="F:endochitinase activity"/>
    <property type="evidence" value="ECO:0007669"/>
    <property type="project" value="UniProtKB-EC"/>
</dbReference>
<evidence type="ECO:0000256" key="1">
    <source>
        <dbReference type="ARBA" id="ARBA00000822"/>
    </source>
</evidence>
<evidence type="ECO:0000313" key="18">
    <source>
        <dbReference type="Proteomes" id="UP000286045"/>
    </source>
</evidence>
<dbReference type="Gene3D" id="3.30.60.10">
    <property type="entry name" value="Endochitinase-like"/>
    <property type="match status" value="1"/>
</dbReference>
<organism evidence="17 18">
    <name type="scientific">Xylaria grammica</name>
    <dbReference type="NCBI Taxonomy" id="363999"/>
    <lineage>
        <taxon>Eukaryota</taxon>
        <taxon>Fungi</taxon>
        <taxon>Dikarya</taxon>
        <taxon>Ascomycota</taxon>
        <taxon>Pezizomycotina</taxon>
        <taxon>Sordariomycetes</taxon>
        <taxon>Xylariomycetidae</taxon>
        <taxon>Xylariales</taxon>
        <taxon>Xylariaceae</taxon>
        <taxon>Xylaria</taxon>
    </lineage>
</organism>
<dbReference type="InterPro" id="IPR029070">
    <property type="entry name" value="Chitinase_insertion_sf"/>
</dbReference>
<dbReference type="InterPro" id="IPR001223">
    <property type="entry name" value="Glyco_hydro18_cat"/>
</dbReference>
<gene>
    <name evidence="17" type="ORF">EKO27_g4339</name>
</gene>
<keyword evidence="18" id="KW-1185">Reference proteome</keyword>
<evidence type="ECO:0000256" key="8">
    <source>
        <dbReference type="ARBA" id="ARBA00023024"/>
    </source>
</evidence>
<feature type="compositionally biased region" description="Polar residues" evidence="14">
    <location>
        <begin position="745"/>
        <end position="755"/>
    </location>
</feature>
<keyword evidence="12" id="KW-1015">Disulfide bond</keyword>
<sequence>MRRIFVSIFIWSLGFPPEFNHFLGFPSVVAAPFDDPKSFFHTKVHVLDLLPSSGDGLHTSDLLTRDLPTGTCNADTPCVNAACCGTNGLCGYSPTECGAGNCTSNCDAKAQCGQYGKPGQQDCPLGVCCSQFGFCGSTSDFCNKGCQDGFGGCGDVKRPSCDGNSVAKRTIGYYESWANTRKCDAVSPEDLNLNGFTHLNFAFAFFDPSSFQIAPMDEPSGRLYSDFTALKDTHSGLQTWISVGGWSFTDPGPTRSAFSDMTSSAGNRQKFINGLIDFMEHYGFDGVDLDWEYPQADDRGGVTDDTSNYVSLVKELRSAFGTKYGISMTLPTSYWYLQHFDLKNIQPNIDWFNFMAYDLHGVWDAQSQFVGPYIALHTNVTEIDMGLDLLWRAGVEPGKVVLGLGWYGRSFTLADPSCNTPNGVCKFLGGAKAGSCTEASGILSLQEINQVIADTNVSPVWDKTAAVKWITWDSDQWISYDDDDTFDQKRKFGNSRCLGGTMVWAMDQVDQQADNGLAPAPGVTTQDQADAKQMSDDLAAGVTCYATDCGQDCKKGTNKVTQMSGQPNQLSTNGRCEAGEYRSLCCDDGTQMGTCEWRGYRGMGLSCIGGCADGETQVVQDTNSYDKKSGDHTCTGGIQSYCCKGFKPAPSGSDLLDDATDLAEAAAEQAALDIAAKAFCRLAVPALLAPLELIEAAIPIFGEIADIAEIAATPALIKLCTDEIEKAGKAEFKVFGKKHTLSYDKPSTTKQSRPPTSSHSSAKTSSCAKMANSKNRKRADNGDYCDPQFNKVVTTEIVDDFDVRANPIGQIDCNPGDNYPQACMNYQSISRGNANYHTLTCGFTRLAKTARPISQEYSRQHKTNQWDPLITDLPNRGCSPDEYPPAVMADINDGYSVLKSTVDLKPRNPPFVDRGQRIRYIASNDNRLAGGLFNKCGQGPVRTLDGHHESIQHGQRADTTWTSVRAVYTRKRFIVDFAGTPNLPDDGIPDNPCAPTFDDGEGSGDIKHPGYALLIDDPWFFNHKDEEDLTALYAGSPSKRRWVEGRGLVIEGTNSSRAATPEELRDEYGFDACSDDACSRELGALKSVVRGVRDQILPTAPINNPAEATISTNEDERASTGEASLSVPGPSLADPDLPEETGLNRRFG</sequence>
<dbReference type="AlphaFoldDB" id="A0A439D8N1"/>
<dbReference type="InterPro" id="IPR050314">
    <property type="entry name" value="Glycosyl_Hydrlase_18"/>
</dbReference>
<dbReference type="SMART" id="SM00636">
    <property type="entry name" value="Glyco_18"/>
    <property type="match status" value="1"/>
</dbReference>
<dbReference type="SMART" id="SM00270">
    <property type="entry name" value="ChtBD1"/>
    <property type="match status" value="2"/>
</dbReference>
<dbReference type="Proteomes" id="UP000286045">
    <property type="component" value="Unassembled WGS sequence"/>
</dbReference>
<comment type="caution">
    <text evidence="12">Lacks conserved residue(s) required for the propagation of feature annotation.</text>
</comment>
<dbReference type="PROSITE" id="PS50941">
    <property type="entry name" value="CHIT_BIND_I_2"/>
    <property type="match status" value="1"/>
</dbReference>
<dbReference type="Pfam" id="PF00187">
    <property type="entry name" value="Chitin_bind_1"/>
    <property type="match status" value="1"/>
</dbReference>
<dbReference type="GO" id="GO:0006032">
    <property type="term" value="P:chitin catabolic process"/>
    <property type="evidence" value="ECO:0007669"/>
    <property type="project" value="UniProtKB-KW"/>
</dbReference>
<evidence type="ECO:0000256" key="6">
    <source>
        <dbReference type="ARBA" id="ARBA00022669"/>
    </source>
</evidence>
<dbReference type="PROSITE" id="PS01095">
    <property type="entry name" value="GH18_1"/>
    <property type="match status" value="1"/>
</dbReference>
<keyword evidence="9" id="KW-0119">Carbohydrate metabolism</keyword>
<feature type="domain" description="GH18" evidence="16">
    <location>
        <begin position="168"/>
        <end position="541"/>
    </location>
</feature>
<evidence type="ECO:0000256" key="3">
    <source>
        <dbReference type="ARBA" id="ARBA00008682"/>
    </source>
</evidence>
<dbReference type="GO" id="GO:0000272">
    <property type="term" value="P:polysaccharide catabolic process"/>
    <property type="evidence" value="ECO:0007669"/>
    <property type="project" value="UniProtKB-KW"/>
</dbReference>
<comment type="caution">
    <text evidence="17">The sequence shown here is derived from an EMBL/GenBank/DDBJ whole genome shotgun (WGS) entry which is preliminary data.</text>
</comment>
<evidence type="ECO:0000313" key="17">
    <source>
        <dbReference type="EMBL" id="RWA10767.1"/>
    </source>
</evidence>
<dbReference type="EC" id="3.2.1.14" evidence="4"/>
<evidence type="ECO:0000256" key="14">
    <source>
        <dbReference type="SAM" id="MobiDB-lite"/>
    </source>
</evidence>
<dbReference type="InterPro" id="IPR018371">
    <property type="entry name" value="Chitin-binding_1_CS"/>
</dbReference>
<evidence type="ECO:0000256" key="7">
    <source>
        <dbReference type="ARBA" id="ARBA00022801"/>
    </source>
</evidence>
<evidence type="ECO:0000256" key="10">
    <source>
        <dbReference type="ARBA" id="ARBA00023295"/>
    </source>
</evidence>
<name>A0A439D8N1_9PEZI</name>
<evidence type="ECO:0000259" key="16">
    <source>
        <dbReference type="PROSITE" id="PS51910"/>
    </source>
</evidence>
<accession>A0A439D8N1</accession>
<comment type="catalytic activity">
    <reaction evidence="1">
        <text>Random endo-hydrolysis of N-acetyl-beta-D-glucosaminide (1-&gt;4)-beta-linkages in chitin and chitodextrins.</text>
        <dbReference type="EC" id="3.2.1.14"/>
    </reaction>
</comment>
<dbReference type="SUPFAM" id="SSF54556">
    <property type="entry name" value="Chitinase insertion domain"/>
    <property type="match status" value="1"/>
</dbReference>
<dbReference type="STRING" id="363999.A0A439D8N1"/>
<dbReference type="Pfam" id="PF00704">
    <property type="entry name" value="Glyco_hydro_18"/>
    <property type="match status" value="1"/>
</dbReference>
<evidence type="ECO:0000259" key="15">
    <source>
        <dbReference type="PROSITE" id="PS50941"/>
    </source>
</evidence>
<dbReference type="GO" id="GO:0008061">
    <property type="term" value="F:chitin binding"/>
    <property type="evidence" value="ECO:0007669"/>
    <property type="project" value="UniProtKB-UniRule"/>
</dbReference>
<dbReference type="InterPro" id="IPR017853">
    <property type="entry name" value="GH"/>
</dbReference>
<feature type="compositionally biased region" description="Low complexity" evidence="14">
    <location>
        <begin position="756"/>
        <end position="769"/>
    </location>
</feature>
<evidence type="ECO:0000256" key="5">
    <source>
        <dbReference type="ARBA" id="ARBA00022525"/>
    </source>
</evidence>
<feature type="disulfide bond" evidence="12">
    <location>
        <begin position="128"/>
        <end position="142"/>
    </location>
</feature>
<feature type="region of interest" description="Disordered" evidence="14">
    <location>
        <begin position="743"/>
        <end position="782"/>
    </location>
</feature>